<keyword evidence="6" id="KW-0833">Ubl conjugation pathway</keyword>
<evidence type="ECO:0000256" key="5">
    <source>
        <dbReference type="ARBA" id="ARBA00022771"/>
    </source>
</evidence>
<comment type="caution">
    <text evidence="14">The sequence shown here is derived from an EMBL/GenBank/DDBJ whole genome shotgun (WGS) entry which is preliminary data.</text>
</comment>
<gene>
    <name evidence="14" type="ORF">RIMI_LOCUS9261191</name>
</gene>
<keyword evidence="9" id="KW-0539">Nucleus</keyword>
<dbReference type="PANTHER" id="PTHR14134">
    <property type="entry name" value="E3 UBIQUITIN-PROTEIN LIGASE RAD18"/>
    <property type="match status" value="1"/>
</dbReference>
<evidence type="ECO:0000256" key="7">
    <source>
        <dbReference type="ARBA" id="ARBA00022833"/>
    </source>
</evidence>
<keyword evidence="4 11" id="KW-0227">DNA damage</keyword>
<keyword evidence="7" id="KW-0862">Zinc</keyword>
<keyword evidence="15" id="KW-1185">Reference proteome</keyword>
<comment type="pathway">
    <text evidence="10">Protein modification.</text>
</comment>
<dbReference type="PANTHER" id="PTHR14134:SF2">
    <property type="entry name" value="E3 UBIQUITIN-PROTEIN LIGASE RAD18"/>
    <property type="match status" value="1"/>
</dbReference>
<evidence type="ECO:0000256" key="11">
    <source>
        <dbReference type="PROSITE-ProRule" id="PRU01256"/>
    </source>
</evidence>
<reference evidence="14" key="1">
    <citation type="submission" date="2023-07" db="EMBL/GenBank/DDBJ databases">
        <authorList>
            <person name="Stuckert A."/>
        </authorList>
    </citation>
    <scope>NUCLEOTIDE SEQUENCE</scope>
</reference>
<evidence type="ECO:0000259" key="13">
    <source>
        <dbReference type="PROSITE" id="PS51908"/>
    </source>
</evidence>
<evidence type="ECO:0000313" key="14">
    <source>
        <dbReference type="EMBL" id="CAJ0941458.1"/>
    </source>
</evidence>
<keyword evidence="8 11" id="KW-0234">DNA repair</keyword>
<comment type="subcellular location">
    <subcellularLocation>
        <location evidence="1">Nucleus</location>
    </subcellularLocation>
</comment>
<feature type="compositionally biased region" description="Low complexity" evidence="12">
    <location>
        <begin position="76"/>
        <end position="90"/>
    </location>
</feature>
<proteinExistence type="predicted"/>
<protein>
    <recommendedName>
        <fullName evidence="13">UBZ4-type domain-containing protein</fullName>
    </recommendedName>
</protein>
<evidence type="ECO:0000256" key="4">
    <source>
        <dbReference type="ARBA" id="ARBA00022763"/>
    </source>
</evidence>
<evidence type="ECO:0000256" key="8">
    <source>
        <dbReference type="ARBA" id="ARBA00023204"/>
    </source>
</evidence>
<keyword evidence="3" id="KW-0479">Metal-binding</keyword>
<dbReference type="EMBL" id="CAUEEQ010019054">
    <property type="protein sequence ID" value="CAJ0941458.1"/>
    <property type="molecule type" value="Genomic_DNA"/>
</dbReference>
<evidence type="ECO:0000256" key="1">
    <source>
        <dbReference type="ARBA" id="ARBA00004123"/>
    </source>
</evidence>
<evidence type="ECO:0000256" key="9">
    <source>
        <dbReference type="ARBA" id="ARBA00023242"/>
    </source>
</evidence>
<accession>A0ABN9LHC4</accession>
<dbReference type="InterPro" id="IPR006642">
    <property type="entry name" value="Rad18_UBZ4"/>
</dbReference>
<name>A0ABN9LHC4_9NEOB</name>
<dbReference type="Gene3D" id="3.30.160.60">
    <property type="entry name" value="Classic Zinc Finger"/>
    <property type="match status" value="1"/>
</dbReference>
<dbReference type="Proteomes" id="UP001176940">
    <property type="component" value="Unassembled WGS sequence"/>
</dbReference>
<keyword evidence="5 11" id="KW-0863">Zinc-finger</keyword>
<evidence type="ECO:0000256" key="6">
    <source>
        <dbReference type="ARBA" id="ARBA00022786"/>
    </source>
</evidence>
<dbReference type="InterPro" id="IPR039577">
    <property type="entry name" value="Rad18"/>
</dbReference>
<evidence type="ECO:0000313" key="15">
    <source>
        <dbReference type="Proteomes" id="UP001176940"/>
    </source>
</evidence>
<organism evidence="14 15">
    <name type="scientific">Ranitomeya imitator</name>
    <name type="common">mimic poison frog</name>
    <dbReference type="NCBI Taxonomy" id="111125"/>
    <lineage>
        <taxon>Eukaryota</taxon>
        <taxon>Metazoa</taxon>
        <taxon>Chordata</taxon>
        <taxon>Craniata</taxon>
        <taxon>Vertebrata</taxon>
        <taxon>Euteleostomi</taxon>
        <taxon>Amphibia</taxon>
        <taxon>Batrachia</taxon>
        <taxon>Anura</taxon>
        <taxon>Neobatrachia</taxon>
        <taxon>Hyloidea</taxon>
        <taxon>Dendrobatidae</taxon>
        <taxon>Dendrobatinae</taxon>
        <taxon>Ranitomeya</taxon>
    </lineage>
</organism>
<feature type="compositionally biased region" description="Basic and acidic residues" evidence="12">
    <location>
        <begin position="155"/>
        <end position="167"/>
    </location>
</feature>
<feature type="domain" description="UBZ4-type" evidence="13">
    <location>
        <begin position="183"/>
        <end position="210"/>
    </location>
</feature>
<keyword evidence="2" id="KW-0808">Transferase</keyword>
<dbReference type="PROSITE" id="PS51908">
    <property type="entry name" value="ZF_UBZ4"/>
    <property type="match status" value="1"/>
</dbReference>
<evidence type="ECO:0000256" key="3">
    <source>
        <dbReference type="ARBA" id="ARBA00022723"/>
    </source>
</evidence>
<feature type="region of interest" description="Disordered" evidence="12">
    <location>
        <begin position="74"/>
        <end position="176"/>
    </location>
</feature>
<evidence type="ECO:0000256" key="2">
    <source>
        <dbReference type="ARBA" id="ARBA00022679"/>
    </source>
</evidence>
<evidence type="ECO:0000256" key="12">
    <source>
        <dbReference type="SAM" id="MobiDB-lite"/>
    </source>
</evidence>
<evidence type="ECO:0000256" key="10">
    <source>
        <dbReference type="ARBA" id="ARBA00043952"/>
    </source>
</evidence>
<dbReference type="SMART" id="SM00734">
    <property type="entry name" value="ZnF_Rad18"/>
    <property type="match status" value="1"/>
</dbReference>
<sequence length="260" mass="29157">MRGRWLRIHQLYEWEALIINKHTACTRGNVLYASELPWRPSIELENSAVTEPELRNNRLLDDLVKAFISARERLSQPRVDSSPQSPQDPSTAKRATRGPQGCPGKEIKQENTSMDKFLVKTNAKISRRSSSAGNERAEDAAEGSRATPSSSTKSIKQEPGVKNRSSEEAFTPSTPSTSMVKVKVECPVCGVGILEQYINSHLDGCLTRDEKKESLRSWRSTFIPVQGCSLHSFGHYVCDQDLACDRWFCSEITLPEPVKY</sequence>